<dbReference type="NCBIfam" id="TIGR02722">
    <property type="entry name" value="lp"/>
    <property type="match status" value="1"/>
</dbReference>
<evidence type="ECO:0000313" key="4">
    <source>
        <dbReference type="Proteomes" id="UP000503820"/>
    </source>
</evidence>
<reference evidence="3 4" key="1">
    <citation type="submission" date="2020-05" db="EMBL/GenBank/DDBJ databases">
        <title>Draft genome sequence of Desulfovibrio psychrotolerans JS1T.</title>
        <authorList>
            <person name="Ueno A."/>
            <person name="Tamazawa S."/>
            <person name="Tamamura S."/>
            <person name="Murakami T."/>
            <person name="Kiyama T."/>
            <person name="Inomata H."/>
            <person name="Amano Y."/>
            <person name="Miyakawa K."/>
            <person name="Tamaki H."/>
            <person name="Naganuma T."/>
            <person name="Kaneko K."/>
        </authorList>
    </citation>
    <scope>NUCLEOTIDE SEQUENCE [LARGE SCALE GENOMIC DNA]</scope>
    <source>
        <strain evidence="3 4">JS1</strain>
    </source>
</reference>
<keyword evidence="4" id="KW-1185">Reference proteome</keyword>
<dbReference type="RefSeq" id="WP_174410680.1">
    <property type="nucleotide sequence ID" value="NZ_BLVP01000033.1"/>
</dbReference>
<comment type="caution">
    <text evidence="3">The sequence shown here is derived from an EMBL/GenBank/DDBJ whole genome shotgun (WGS) entry which is preliminary data.</text>
</comment>
<dbReference type="Proteomes" id="UP000503820">
    <property type="component" value="Unassembled WGS sequence"/>
</dbReference>
<organism evidence="3 4">
    <name type="scientific">Desulfovibrio psychrotolerans</name>
    <dbReference type="NCBI Taxonomy" id="415242"/>
    <lineage>
        <taxon>Bacteria</taxon>
        <taxon>Pseudomonadati</taxon>
        <taxon>Thermodesulfobacteriota</taxon>
        <taxon>Desulfovibrionia</taxon>
        <taxon>Desulfovibrionales</taxon>
        <taxon>Desulfovibrionaceae</taxon>
        <taxon>Desulfovibrio</taxon>
    </lineage>
</organism>
<dbReference type="InterPro" id="IPR014094">
    <property type="entry name" value="LpoB"/>
</dbReference>
<dbReference type="PROSITE" id="PS51257">
    <property type="entry name" value="PROKAR_LIPOPROTEIN"/>
    <property type="match status" value="1"/>
</dbReference>
<evidence type="ECO:0000256" key="1">
    <source>
        <dbReference type="NCBIfam" id="TIGR02722"/>
    </source>
</evidence>
<keyword evidence="2" id="KW-0732">Signal</keyword>
<feature type="signal peptide" evidence="2">
    <location>
        <begin position="1"/>
        <end position="22"/>
    </location>
</feature>
<feature type="chain" id="PRO_5029860262" description="Penicillin-binding protein activator LpoB" evidence="2">
    <location>
        <begin position="23"/>
        <end position="202"/>
    </location>
</feature>
<sequence>MRKIVLLLLACMLLGGCTASNKATMVNGEIDTAPRVMGLEYRDFEEAAAKSVNDMLASGAVNRPGGGRYVLVVSRIINDTMQNIDTDQLVKKIRVELLRSGKVVTTTAMGLGGAEDPMVAEARKLRQSEEVNQGTVAEKGKIIAPDLSLSGKIIQRNHSLNSSTQQVEYYFMLSLTDISSGLAFWEGEAPIIKRGSNKSVSW</sequence>
<dbReference type="Gene3D" id="3.40.50.10610">
    <property type="entry name" value="ABC-type transport auxiliary lipoprotein component"/>
    <property type="match status" value="1"/>
</dbReference>
<evidence type="ECO:0000313" key="3">
    <source>
        <dbReference type="EMBL" id="GFM38048.1"/>
    </source>
</evidence>
<name>A0A7J0BWH2_9BACT</name>
<dbReference type="Pfam" id="PF13036">
    <property type="entry name" value="LpoB"/>
    <property type="match status" value="1"/>
</dbReference>
<evidence type="ECO:0000256" key="2">
    <source>
        <dbReference type="SAM" id="SignalP"/>
    </source>
</evidence>
<accession>A0A7J0BWH2</accession>
<protein>
    <recommendedName>
        <fullName evidence="1">Penicillin-binding protein activator LpoB</fullName>
    </recommendedName>
</protein>
<dbReference type="AlphaFoldDB" id="A0A7J0BWH2"/>
<dbReference type="EMBL" id="BLVP01000033">
    <property type="protein sequence ID" value="GFM38048.1"/>
    <property type="molecule type" value="Genomic_DNA"/>
</dbReference>
<gene>
    <name evidence="3" type="ORF">DSM19430T_27320</name>
</gene>
<proteinExistence type="predicted"/>